<comment type="caution">
    <text evidence="6">The sequence shown here is derived from an EMBL/GenBank/DDBJ whole genome shotgun (WGS) entry which is preliminary data.</text>
</comment>
<protein>
    <recommendedName>
        <fullName evidence="8">Kringle domain-containing protein</fullName>
    </recommendedName>
</protein>
<gene>
    <name evidence="6" type="ORF">MHBO_002642</name>
</gene>
<sequence length="312" mass="36113">MLDFLNIDFSRIETTSPPVSEKCTGIGLDYRGNLASSVSGKQCLQWSSFYKNLYKEAGIGEHNYCRNPLFDTNGVFCIVEYNGDQDIVEHCDKKCTSGFLVEKHNFFCDKFEVLLEYGPFTDCQERCLSNPDCKYFIYKDNDNNCLRCLALDSSNEIKGGYNYGGEMYKKYGEESNIYCKLRMKDLESASIDTTFCRSSNRNGLVNVFDCNVKCNQNYVGNVNILCNNSEDYFVVDDQCKRLLFDHKKLCLKLFFFAHLKQKNCYIITNNVALYAINKNCHAILNKRVATSRPRKRKKTTSIWKTAKRRRQI</sequence>
<dbReference type="SMART" id="SM00130">
    <property type="entry name" value="KR"/>
    <property type="match status" value="1"/>
</dbReference>
<evidence type="ECO:0000256" key="2">
    <source>
        <dbReference type="ARBA" id="ARBA00023157"/>
    </source>
</evidence>
<proteinExistence type="predicted"/>
<keyword evidence="1" id="KW-0420">Kringle</keyword>
<dbReference type="Proteomes" id="UP001439008">
    <property type="component" value="Unassembled WGS sequence"/>
</dbReference>
<feature type="domain" description="Kringle" evidence="4">
    <location>
        <begin position="21"/>
        <end position="92"/>
    </location>
</feature>
<evidence type="ECO:0008006" key="8">
    <source>
        <dbReference type="Google" id="ProtNLM"/>
    </source>
</evidence>
<evidence type="ECO:0000313" key="7">
    <source>
        <dbReference type="Proteomes" id="UP001439008"/>
    </source>
</evidence>
<feature type="domain" description="Apple" evidence="5">
    <location>
        <begin position="91"/>
        <end position="172"/>
    </location>
</feature>
<evidence type="ECO:0000313" key="6">
    <source>
        <dbReference type="EMBL" id="MES1921044.1"/>
    </source>
</evidence>
<evidence type="ECO:0000259" key="5">
    <source>
        <dbReference type="PROSITE" id="PS50948"/>
    </source>
</evidence>
<evidence type="ECO:0000256" key="1">
    <source>
        <dbReference type="ARBA" id="ARBA00022572"/>
    </source>
</evidence>
<dbReference type="InterPro" id="IPR003609">
    <property type="entry name" value="Pan_app"/>
</dbReference>
<name>A0ABV2ANL5_9EUKA</name>
<dbReference type="PROSITE" id="PS50948">
    <property type="entry name" value="PAN"/>
    <property type="match status" value="1"/>
</dbReference>
<dbReference type="InterPro" id="IPR038178">
    <property type="entry name" value="Kringle_sf"/>
</dbReference>
<dbReference type="InterPro" id="IPR000001">
    <property type="entry name" value="Kringle"/>
</dbReference>
<dbReference type="Gene3D" id="2.40.20.10">
    <property type="entry name" value="Plasminogen Kringle 4"/>
    <property type="match status" value="1"/>
</dbReference>
<dbReference type="PROSITE" id="PS50070">
    <property type="entry name" value="KRINGLE_2"/>
    <property type="match status" value="1"/>
</dbReference>
<dbReference type="Pfam" id="PF00051">
    <property type="entry name" value="Kringle"/>
    <property type="match status" value="1"/>
</dbReference>
<keyword evidence="7" id="KW-1185">Reference proteome</keyword>
<reference evidence="6 7" key="1">
    <citation type="journal article" date="2024" name="BMC Biol.">
        <title>Comparative genomics of Ascetosporea gives new insight into the evolutionary basis for animal parasitism in Rhizaria.</title>
        <authorList>
            <person name="Hiltunen Thoren M."/>
            <person name="Onut-Brannstrom I."/>
            <person name="Alfjorden A."/>
            <person name="Peckova H."/>
            <person name="Swords F."/>
            <person name="Hooper C."/>
            <person name="Holzer A.S."/>
            <person name="Bass D."/>
            <person name="Burki F."/>
        </authorList>
    </citation>
    <scope>NUCLEOTIDE SEQUENCE [LARGE SCALE GENOMIC DNA]</scope>
    <source>
        <strain evidence="6">20-A016</strain>
    </source>
</reference>
<accession>A0ABV2ANL5</accession>
<evidence type="ECO:0000256" key="3">
    <source>
        <dbReference type="SAM" id="MobiDB-lite"/>
    </source>
</evidence>
<keyword evidence="2" id="KW-1015">Disulfide bond</keyword>
<dbReference type="InterPro" id="IPR013806">
    <property type="entry name" value="Kringle-like"/>
</dbReference>
<feature type="region of interest" description="Disordered" evidence="3">
    <location>
        <begin position="293"/>
        <end position="312"/>
    </location>
</feature>
<dbReference type="EMBL" id="JBDODL010001046">
    <property type="protein sequence ID" value="MES1921044.1"/>
    <property type="molecule type" value="Genomic_DNA"/>
</dbReference>
<dbReference type="SUPFAM" id="SSF57440">
    <property type="entry name" value="Kringle-like"/>
    <property type="match status" value="1"/>
</dbReference>
<evidence type="ECO:0000259" key="4">
    <source>
        <dbReference type="PROSITE" id="PS50070"/>
    </source>
</evidence>
<organism evidence="6 7">
    <name type="scientific">Bonamia ostreae</name>
    <dbReference type="NCBI Taxonomy" id="126728"/>
    <lineage>
        <taxon>Eukaryota</taxon>
        <taxon>Sar</taxon>
        <taxon>Rhizaria</taxon>
        <taxon>Endomyxa</taxon>
        <taxon>Ascetosporea</taxon>
        <taxon>Haplosporida</taxon>
        <taxon>Bonamia</taxon>
    </lineage>
</organism>